<dbReference type="InterPro" id="IPR008979">
    <property type="entry name" value="Galactose-bd-like_sf"/>
</dbReference>
<evidence type="ECO:0000256" key="3">
    <source>
        <dbReference type="ARBA" id="ARBA00004740"/>
    </source>
</evidence>
<dbReference type="Proteomes" id="UP001501166">
    <property type="component" value="Unassembled WGS sequence"/>
</dbReference>
<keyword evidence="9" id="KW-0326">Glycosidase</keyword>
<keyword evidence="8" id="KW-0325">Glycoprotein</keyword>
<evidence type="ECO:0000256" key="1">
    <source>
        <dbReference type="ARBA" id="ARBA00000829"/>
    </source>
</evidence>
<comment type="caution">
    <text evidence="17">The sequence shown here is derived from an EMBL/GenBank/DDBJ whole genome shotgun (WGS) entry which is preliminary data.</text>
</comment>
<dbReference type="Gene3D" id="2.60.120.260">
    <property type="entry name" value="Galactose-binding domain-like"/>
    <property type="match status" value="1"/>
</dbReference>
<sequence>MTLNTYPLTQWVFKEAEKKEWLKAKVPGTVHTDLLFHDLIPHPYEGTNEKYLQWIDKKDWEYQTVITITNDMLLDEKIELVFDGLDTFATVSVNGQTILEANNMYREWKRDIKPFVSEGENVINVYFHSPINQGLKLLKASPYSLPAPNDDSVLGGIGEQKVSMFIRKAPYHFGWDWGPRFVTSGIWKDVRLECWSSFKLTDVYIEQPSVTKEKAELIAHITIESTKDQVVNLTLSTDNLNINERVELVKGVNSIPLPLTLTKPQLWWTHDLGDQPLYTFEVYATNDEGMKSIHSVRTGLRDIQLVMKEDDYGQTFQFELNGTPLFIKGANHIPHDLFLPSIDDNKYTEEIDSALDAHMNMIRVWGGGIYEKDVFYNYCDEKGLLVWQDFMFACSMYPGTSEFLNNVEKELEENITHLRNHPSIAVWCGNNEIDSMWKEYGENTSWGWGWKSQYSDEHRKEVWQAYDTLFHKLIPEKLKVLHPDNNYWPSSPMAELTYDENQHASLKRHRGDIHFWNVWHSRAPIEDYTHFIGRFMSEYGFQSFPERSTYEKIAPDQSLSITSESVSHHQKNKSGNDLIFDYLSQYYKKPKDFDSYLYLSQLLQGYAFDTAIRNHRKAMPYCMGTLYWQLNDAWPGASWSSIDYYGNWKASHYAVKKAYQKSILYLEDKGSIIHIYGVTDSLENQSVTLEVYLGQFSSKASPTKSLTQEVDLPKQSSTLLYTVSKDDIDIKENDSYVHVKLVDKDEVTIDSILYSFDRFKDIVLPHPTFTYSHQVKEEGVLYTIQSDTIAKGVSLTSAIEGHFKDNFFDLVPNEPYEVLFISKQKESYNEADFNLTIRSMVDFIHS</sequence>
<evidence type="ECO:0000256" key="4">
    <source>
        <dbReference type="ARBA" id="ARBA00011738"/>
    </source>
</evidence>
<comment type="subunit">
    <text evidence="4">Homodimer.</text>
</comment>
<keyword evidence="7 17" id="KW-0378">Hydrolase</keyword>
<gene>
    <name evidence="17" type="ORF">GCM10008932_16590</name>
</gene>
<evidence type="ECO:0000256" key="8">
    <source>
        <dbReference type="ARBA" id="ARBA00023180"/>
    </source>
</evidence>
<evidence type="ECO:0000259" key="15">
    <source>
        <dbReference type="Pfam" id="PF17786"/>
    </source>
</evidence>
<dbReference type="PANTHER" id="PTHR43730:SF1">
    <property type="entry name" value="BETA-MANNOSIDASE"/>
    <property type="match status" value="1"/>
</dbReference>
<evidence type="ECO:0000259" key="16">
    <source>
        <dbReference type="Pfam" id="PF22666"/>
    </source>
</evidence>
<dbReference type="InterPro" id="IPR041447">
    <property type="entry name" value="Mannosidase_ig"/>
</dbReference>
<evidence type="ECO:0000259" key="14">
    <source>
        <dbReference type="Pfam" id="PF17753"/>
    </source>
</evidence>
<feature type="domain" description="Glycoside hydrolase family 2 immunoglobulin-like beta-sandwich" evidence="13">
    <location>
        <begin position="200"/>
        <end position="301"/>
    </location>
</feature>
<dbReference type="Pfam" id="PF17786">
    <property type="entry name" value="Mannosidase_ig"/>
    <property type="match status" value="1"/>
</dbReference>
<keyword evidence="6" id="KW-0964">Secreted</keyword>
<protein>
    <recommendedName>
        <fullName evidence="11">Beta-mannosidase B</fullName>
        <ecNumber evidence="5">3.2.1.25</ecNumber>
    </recommendedName>
    <alternativeName>
        <fullName evidence="12">Mannanase B</fullName>
    </alternativeName>
</protein>
<dbReference type="RefSeq" id="WP_343755597.1">
    <property type="nucleotide sequence ID" value="NZ_BAAACW010000108.1"/>
</dbReference>
<dbReference type="Gene3D" id="3.20.20.80">
    <property type="entry name" value="Glycosidases"/>
    <property type="match status" value="1"/>
</dbReference>
<evidence type="ECO:0000256" key="12">
    <source>
        <dbReference type="ARBA" id="ARBA00041614"/>
    </source>
</evidence>
<dbReference type="InterPro" id="IPR017853">
    <property type="entry name" value="GH"/>
</dbReference>
<name>A0ABN0XIL6_9LACT</name>
<keyword evidence="18" id="KW-1185">Reference proteome</keyword>
<evidence type="ECO:0000256" key="11">
    <source>
        <dbReference type="ARBA" id="ARBA00041069"/>
    </source>
</evidence>
<dbReference type="Pfam" id="PF22666">
    <property type="entry name" value="Glyco_hydro_2_N2"/>
    <property type="match status" value="1"/>
</dbReference>
<dbReference type="SUPFAM" id="SSF49303">
    <property type="entry name" value="beta-Galactosidase/glucuronidase domain"/>
    <property type="match status" value="3"/>
</dbReference>
<dbReference type="Gene3D" id="2.60.40.10">
    <property type="entry name" value="Immunoglobulins"/>
    <property type="match status" value="3"/>
</dbReference>
<dbReference type="InterPro" id="IPR006102">
    <property type="entry name" value="Ig-like_GH2"/>
</dbReference>
<comment type="pathway">
    <text evidence="3">Glycan metabolism; N-glycan degradation.</text>
</comment>
<evidence type="ECO:0000256" key="10">
    <source>
        <dbReference type="ARBA" id="ARBA00038429"/>
    </source>
</evidence>
<dbReference type="GO" id="GO:0016787">
    <property type="term" value="F:hydrolase activity"/>
    <property type="evidence" value="ECO:0007669"/>
    <property type="project" value="UniProtKB-KW"/>
</dbReference>
<evidence type="ECO:0000256" key="6">
    <source>
        <dbReference type="ARBA" id="ARBA00022525"/>
    </source>
</evidence>
<reference evidence="17 18" key="1">
    <citation type="journal article" date="2019" name="Int. J. Syst. Evol. Microbiol.">
        <title>The Global Catalogue of Microorganisms (GCM) 10K type strain sequencing project: providing services to taxonomists for standard genome sequencing and annotation.</title>
        <authorList>
            <consortium name="The Broad Institute Genomics Platform"/>
            <consortium name="The Broad Institute Genome Sequencing Center for Infectious Disease"/>
            <person name="Wu L."/>
            <person name="Ma J."/>
        </authorList>
    </citation>
    <scope>NUCLEOTIDE SEQUENCE [LARGE SCALE GENOMIC DNA]</scope>
    <source>
        <strain evidence="17 18">JCM 12662</strain>
    </source>
</reference>
<dbReference type="SUPFAM" id="SSF49785">
    <property type="entry name" value="Galactose-binding domain-like"/>
    <property type="match status" value="1"/>
</dbReference>
<dbReference type="InterPro" id="IPR036156">
    <property type="entry name" value="Beta-gal/glucu_dom_sf"/>
</dbReference>
<evidence type="ECO:0000256" key="2">
    <source>
        <dbReference type="ARBA" id="ARBA00004613"/>
    </source>
</evidence>
<evidence type="ECO:0000313" key="17">
    <source>
        <dbReference type="EMBL" id="GAA0365049.1"/>
    </source>
</evidence>
<dbReference type="Pfam" id="PF17753">
    <property type="entry name" value="Ig_mannosidase"/>
    <property type="match status" value="1"/>
</dbReference>
<feature type="domain" description="Beta-mannosidase Ig-fold" evidence="14">
    <location>
        <begin position="765"/>
        <end position="842"/>
    </location>
</feature>
<feature type="domain" description="Beta-mannosidase-like galactose-binding" evidence="16">
    <location>
        <begin position="11"/>
        <end position="188"/>
    </location>
</feature>
<dbReference type="SUPFAM" id="SSF51445">
    <property type="entry name" value="(Trans)glycosidases"/>
    <property type="match status" value="1"/>
</dbReference>
<accession>A0ABN0XIL6</accession>
<comment type="subcellular location">
    <subcellularLocation>
        <location evidence="2">Secreted</location>
    </subcellularLocation>
</comment>
<evidence type="ECO:0000313" key="18">
    <source>
        <dbReference type="Proteomes" id="UP001501166"/>
    </source>
</evidence>
<dbReference type="EC" id="3.2.1.25" evidence="5"/>
<evidence type="ECO:0000256" key="7">
    <source>
        <dbReference type="ARBA" id="ARBA00022801"/>
    </source>
</evidence>
<organism evidence="17 18">
    <name type="scientific">Alkalibacterium iburiense</name>
    <dbReference type="NCBI Taxonomy" id="290589"/>
    <lineage>
        <taxon>Bacteria</taxon>
        <taxon>Bacillati</taxon>
        <taxon>Bacillota</taxon>
        <taxon>Bacilli</taxon>
        <taxon>Lactobacillales</taxon>
        <taxon>Carnobacteriaceae</taxon>
        <taxon>Alkalibacterium</taxon>
    </lineage>
</organism>
<dbReference type="InterPro" id="IPR041625">
    <property type="entry name" value="Beta-mannosidase_Ig"/>
</dbReference>
<dbReference type="Pfam" id="PF00703">
    <property type="entry name" value="Glyco_hydro_2"/>
    <property type="match status" value="1"/>
</dbReference>
<dbReference type="InterPro" id="IPR013783">
    <property type="entry name" value="Ig-like_fold"/>
</dbReference>
<evidence type="ECO:0000259" key="13">
    <source>
        <dbReference type="Pfam" id="PF00703"/>
    </source>
</evidence>
<dbReference type="InterPro" id="IPR050887">
    <property type="entry name" value="Beta-mannosidase_GH2"/>
</dbReference>
<feature type="domain" description="Mannosidase Ig/CBM-like" evidence="15">
    <location>
        <begin position="673"/>
        <end position="761"/>
    </location>
</feature>
<dbReference type="EMBL" id="BAAACW010000108">
    <property type="protein sequence ID" value="GAA0365049.1"/>
    <property type="molecule type" value="Genomic_DNA"/>
</dbReference>
<evidence type="ECO:0000256" key="9">
    <source>
        <dbReference type="ARBA" id="ARBA00023295"/>
    </source>
</evidence>
<comment type="similarity">
    <text evidence="10">Belongs to the glycosyl hydrolase 2 family. Beta-mannosidase B subfamily.</text>
</comment>
<comment type="catalytic activity">
    <reaction evidence="1">
        <text>Hydrolysis of terminal, non-reducing beta-D-mannose residues in beta-D-mannosides.</text>
        <dbReference type="EC" id="3.2.1.25"/>
    </reaction>
</comment>
<proteinExistence type="inferred from homology"/>
<dbReference type="InterPro" id="IPR054593">
    <property type="entry name" value="Beta-mannosidase-like_N2"/>
</dbReference>
<dbReference type="PANTHER" id="PTHR43730">
    <property type="entry name" value="BETA-MANNOSIDASE"/>
    <property type="match status" value="1"/>
</dbReference>
<evidence type="ECO:0000256" key="5">
    <source>
        <dbReference type="ARBA" id="ARBA00012754"/>
    </source>
</evidence>